<gene>
    <name evidence="3" type="ORF">M404DRAFT_959249</name>
</gene>
<dbReference type="Proteomes" id="UP000054217">
    <property type="component" value="Unassembled WGS sequence"/>
</dbReference>
<keyword evidence="4" id="KW-1185">Reference proteome</keyword>
<evidence type="ECO:0000256" key="2">
    <source>
        <dbReference type="SAM" id="Phobius"/>
    </source>
</evidence>
<feature type="region of interest" description="Disordered" evidence="1">
    <location>
        <begin position="152"/>
        <end position="176"/>
    </location>
</feature>
<dbReference type="OrthoDB" id="2692290at2759"/>
<dbReference type="EMBL" id="KN831947">
    <property type="protein sequence ID" value="KIO12629.1"/>
    <property type="molecule type" value="Genomic_DNA"/>
</dbReference>
<keyword evidence="2" id="KW-1133">Transmembrane helix</keyword>
<keyword evidence="2" id="KW-0812">Transmembrane</keyword>
<evidence type="ECO:0000313" key="3">
    <source>
        <dbReference type="EMBL" id="KIO12629.1"/>
    </source>
</evidence>
<proteinExistence type="predicted"/>
<feature type="transmembrane region" description="Helical" evidence="2">
    <location>
        <begin position="12"/>
        <end position="35"/>
    </location>
</feature>
<dbReference type="InParanoid" id="A0A0C3PUW6"/>
<name>A0A0C3PUW6_PISTI</name>
<dbReference type="HOGENOM" id="CLU_1210413_0_0_1"/>
<sequence>MPNSFFSNTGAVAGTFTVAGLFGLAGVIGVGMFIAKRRRSRQDDDDIEFFDKHHVESEPQFQSRHTIEDDPTPTEMGHYGDPMAVSAPPATYYPDYGYDATHTPHIQASYYSQHAYAAQGYGISHPQDLENLPNPHDFVGIDLGQPHPYSGDIQNVSQPPNQQTPQMVPVDSPADPRLSVDSFYTGIIDTPGPPGEAL</sequence>
<evidence type="ECO:0000256" key="1">
    <source>
        <dbReference type="SAM" id="MobiDB-lite"/>
    </source>
</evidence>
<organism evidence="3 4">
    <name type="scientific">Pisolithus tinctorius Marx 270</name>
    <dbReference type="NCBI Taxonomy" id="870435"/>
    <lineage>
        <taxon>Eukaryota</taxon>
        <taxon>Fungi</taxon>
        <taxon>Dikarya</taxon>
        <taxon>Basidiomycota</taxon>
        <taxon>Agaricomycotina</taxon>
        <taxon>Agaricomycetes</taxon>
        <taxon>Agaricomycetidae</taxon>
        <taxon>Boletales</taxon>
        <taxon>Sclerodermatineae</taxon>
        <taxon>Pisolithaceae</taxon>
        <taxon>Pisolithus</taxon>
    </lineage>
</organism>
<reference evidence="3 4" key="1">
    <citation type="submission" date="2014-04" db="EMBL/GenBank/DDBJ databases">
        <authorList>
            <consortium name="DOE Joint Genome Institute"/>
            <person name="Kuo A."/>
            <person name="Kohler A."/>
            <person name="Costa M.D."/>
            <person name="Nagy L.G."/>
            <person name="Floudas D."/>
            <person name="Copeland A."/>
            <person name="Barry K.W."/>
            <person name="Cichocki N."/>
            <person name="Veneault-Fourrey C."/>
            <person name="LaButti K."/>
            <person name="Lindquist E.A."/>
            <person name="Lipzen A."/>
            <person name="Lundell T."/>
            <person name="Morin E."/>
            <person name="Murat C."/>
            <person name="Sun H."/>
            <person name="Tunlid A."/>
            <person name="Henrissat B."/>
            <person name="Grigoriev I.V."/>
            <person name="Hibbett D.S."/>
            <person name="Martin F."/>
            <person name="Nordberg H.P."/>
            <person name="Cantor M.N."/>
            <person name="Hua S.X."/>
        </authorList>
    </citation>
    <scope>NUCLEOTIDE SEQUENCE [LARGE SCALE GENOMIC DNA]</scope>
    <source>
        <strain evidence="3 4">Marx 270</strain>
    </source>
</reference>
<accession>A0A0C3PUW6</accession>
<feature type="compositionally biased region" description="Polar residues" evidence="1">
    <location>
        <begin position="152"/>
        <end position="166"/>
    </location>
</feature>
<evidence type="ECO:0000313" key="4">
    <source>
        <dbReference type="Proteomes" id="UP000054217"/>
    </source>
</evidence>
<reference evidence="4" key="2">
    <citation type="submission" date="2015-01" db="EMBL/GenBank/DDBJ databases">
        <title>Evolutionary Origins and Diversification of the Mycorrhizal Mutualists.</title>
        <authorList>
            <consortium name="DOE Joint Genome Institute"/>
            <consortium name="Mycorrhizal Genomics Consortium"/>
            <person name="Kohler A."/>
            <person name="Kuo A."/>
            <person name="Nagy L.G."/>
            <person name="Floudas D."/>
            <person name="Copeland A."/>
            <person name="Barry K.W."/>
            <person name="Cichocki N."/>
            <person name="Veneault-Fourrey C."/>
            <person name="LaButti K."/>
            <person name="Lindquist E.A."/>
            <person name="Lipzen A."/>
            <person name="Lundell T."/>
            <person name="Morin E."/>
            <person name="Murat C."/>
            <person name="Riley R."/>
            <person name="Ohm R."/>
            <person name="Sun H."/>
            <person name="Tunlid A."/>
            <person name="Henrissat B."/>
            <person name="Grigoriev I.V."/>
            <person name="Hibbett D.S."/>
            <person name="Martin F."/>
        </authorList>
    </citation>
    <scope>NUCLEOTIDE SEQUENCE [LARGE SCALE GENOMIC DNA]</scope>
    <source>
        <strain evidence="4">Marx 270</strain>
    </source>
</reference>
<protein>
    <submittedName>
        <fullName evidence="3">Uncharacterized protein</fullName>
    </submittedName>
</protein>
<keyword evidence="2" id="KW-0472">Membrane</keyword>
<dbReference type="AlphaFoldDB" id="A0A0C3PUW6"/>